<dbReference type="PANTHER" id="PTHR43214">
    <property type="entry name" value="TWO-COMPONENT RESPONSE REGULATOR"/>
    <property type="match status" value="1"/>
</dbReference>
<dbReference type="GO" id="GO:0003677">
    <property type="term" value="F:DNA binding"/>
    <property type="evidence" value="ECO:0007669"/>
    <property type="project" value="UniProtKB-KW"/>
</dbReference>
<dbReference type="InterPro" id="IPR001789">
    <property type="entry name" value="Sig_transdc_resp-reg_receiver"/>
</dbReference>
<keyword evidence="4" id="KW-0238">DNA-binding</keyword>
<keyword evidence="1 6" id="KW-0597">Phosphoprotein</keyword>
<dbReference type="NCBIfam" id="NF007419">
    <property type="entry name" value="PRK09958.1"/>
    <property type="match status" value="1"/>
</dbReference>
<dbReference type="InterPro" id="IPR058245">
    <property type="entry name" value="NreC/VraR/RcsB-like_REC"/>
</dbReference>
<feature type="modified residue" description="4-aspartylphosphate" evidence="6">
    <location>
        <position position="73"/>
    </location>
</feature>
<evidence type="ECO:0000256" key="4">
    <source>
        <dbReference type="ARBA" id="ARBA00023125"/>
    </source>
</evidence>
<dbReference type="CDD" id="cd06170">
    <property type="entry name" value="LuxR_C_like"/>
    <property type="match status" value="1"/>
</dbReference>
<evidence type="ECO:0000313" key="9">
    <source>
        <dbReference type="EMBL" id="VEI74793.1"/>
    </source>
</evidence>
<accession>A0A448T487</accession>
<dbReference type="Pfam" id="PF00072">
    <property type="entry name" value="Response_reg"/>
    <property type="match status" value="1"/>
</dbReference>
<keyword evidence="2" id="KW-0902">Two-component regulatory system</keyword>
<dbReference type="InterPro" id="IPR011006">
    <property type="entry name" value="CheY-like_superfamily"/>
</dbReference>
<feature type="domain" description="HTH luxR-type" evidence="7">
    <location>
        <begin position="158"/>
        <end position="223"/>
    </location>
</feature>
<organism evidence="9 10">
    <name type="scientific">Serratia fonticola</name>
    <dbReference type="NCBI Taxonomy" id="47917"/>
    <lineage>
        <taxon>Bacteria</taxon>
        <taxon>Pseudomonadati</taxon>
        <taxon>Pseudomonadota</taxon>
        <taxon>Gammaproteobacteria</taxon>
        <taxon>Enterobacterales</taxon>
        <taxon>Yersiniaceae</taxon>
        <taxon>Serratia</taxon>
    </lineage>
</organism>
<dbReference type="SUPFAM" id="SSF52172">
    <property type="entry name" value="CheY-like"/>
    <property type="match status" value="1"/>
</dbReference>
<dbReference type="PRINTS" id="PR00038">
    <property type="entry name" value="HTHLUXR"/>
</dbReference>
<dbReference type="GO" id="GO:0000160">
    <property type="term" value="P:phosphorelay signal transduction system"/>
    <property type="evidence" value="ECO:0007669"/>
    <property type="project" value="InterPro"/>
</dbReference>
<reference evidence="9 10" key="1">
    <citation type="submission" date="2018-12" db="EMBL/GenBank/DDBJ databases">
        <authorList>
            <consortium name="Pathogen Informatics"/>
        </authorList>
    </citation>
    <scope>NUCLEOTIDE SEQUENCE [LARGE SCALE GENOMIC DNA]</scope>
    <source>
        <strain evidence="9 10">NCTC13193</strain>
    </source>
</reference>
<dbReference type="CDD" id="cd17535">
    <property type="entry name" value="REC_NarL-like"/>
    <property type="match status" value="1"/>
</dbReference>
<proteinExistence type="predicted"/>
<evidence type="ECO:0000256" key="6">
    <source>
        <dbReference type="PROSITE-ProRule" id="PRU00169"/>
    </source>
</evidence>
<dbReference type="PANTHER" id="PTHR43214:SF41">
    <property type="entry name" value="NITRATE_NITRITE RESPONSE REGULATOR PROTEIN NARP"/>
    <property type="match status" value="1"/>
</dbReference>
<evidence type="ECO:0000256" key="2">
    <source>
        <dbReference type="ARBA" id="ARBA00023012"/>
    </source>
</evidence>
<sequence>MKDTDQQNKMSLLVDEGAPRVESAVIIDDHPMAAMALEALLKKHGIQVTNKCGDGDEGLATLLQVKPDVAIIDIDVPGINGLEVIKSARRAGIKSILVVFSTKNDVFYGKKCVAAGANGFVSKKKGMDNIINAIRAARNGYSYFPFELNYFLGNVTTEESLIDALSEQEVNVLQYLLRGVTVGAVAEAMGINAKTVSTYKYRLMQKLGCNSIVELLDFSARNNIR</sequence>
<dbReference type="AlphaFoldDB" id="A0A448T487"/>
<dbReference type="Pfam" id="PF00196">
    <property type="entry name" value="GerE"/>
    <property type="match status" value="1"/>
</dbReference>
<dbReference type="RefSeq" id="WP_141132877.1">
    <property type="nucleotide sequence ID" value="NZ_CAMFLQ010000038.1"/>
</dbReference>
<name>A0A448T487_SERFO</name>
<keyword evidence="5" id="KW-0804">Transcription</keyword>
<evidence type="ECO:0000313" key="10">
    <source>
        <dbReference type="Proteomes" id="UP000270487"/>
    </source>
</evidence>
<dbReference type="InterPro" id="IPR039420">
    <property type="entry name" value="WalR-like"/>
</dbReference>
<keyword evidence="3" id="KW-0805">Transcription regulation</keyword>
<dbReference type="InterPro" id="IPR036388">
    <property type="entry name" value="WH-like_DNA-bd_sf"/>
</dbReference>
<dbReference type="Gene3D" id="1.10.10.10">
    <property type="entry name" value="Winged helix-like DNA-binding domain superfamily/Winged helix DNA-binding domain"/>
    <property type="match status" value="1"/>
</dbReference>
<dbReference type="Proteomes" id="UP000270487">
    <property type="component" value="Chromosome"/>
</dbReference>
<dbReference type="PROSITE" id="PS50043">
    <property type="entry name" value="HTH_LUXR_2"/>
    <property type="match status" value="1"/>
</dbReference>
<evidence type="ECO:0000256" key="3">
    <source>
        <dbReference type="ARBA" id="ARBA00023015"/>
    </source>
</evidence>
<dbReference type="PROSITE" id="PS00622">
    <property type="entry name" value="HTH_LUXR_1"/>
    <property type="match status" value="1"/>
</dbReference>
<evidence type="ECO:0000256" key="1">
    <source>
        <dbReference type="ARBA" id="ARBA00022553"/>
    </source>
</evidence>
<evidence type="ECO:0000256" key="5">
    <source>
        <dbReference type="ARBA" id="ARBA00023163"/>
    </source>
</evidence>
<dbReference type="Gene3D" id="3.40.50.2300">
    <property type="match status" value="1"/>
</dbReference>
<dbReference type="SUPFAM" id="SSF46894">
    <property type="entry name" value="C-terminal effector domain of the bipartite response regulators"/>
    <property type="match status" value="1"/>
</dbReference>
<evidence type="ECO:0000259" key="8">
    <source>
        <dbReference type="PROSITE" id="PS50110"/>
    </source>
</evidence>
<gene>
    <name evidence="9" type="primary">evgA_2</name>
    <name evidence="9" type="ORF">NCTC13193_04740</name>
</gene>
<dbReference type="PROSITE" id="PS50110">
    <property type="entry name" value="RESPONSE_REGULATORY"/>
    <property type="match status" value="1"/>
</dbReference>
<dbReference type="GO" id="GO:0006355">
    <property type="term" value="P:regulation of DNA-templated transcription"/>
    <property type="evidence" value="ECO:0007669"/>
    <property type="project" value="InterPro"/>
</dbReference>
<dbReference type="InterPro" id="IPR000792">
    <property type="entry name" value="Tscrpt_reg_LuxR_C"/>
</dbReference>
<dbReference type="EMBL" id="LR134492">
    <property type="protein sequence ID" value="VEI74793.1"/>
    <property type="molecule type" value="Genomic_DNA"/>
</dbReference>
<dbReference type="SMART" id="SM00448">
    <property type="entry name" value="REC"/>
    <property type="match status" value="1"/>
</dbReference>
<feature type="domain" description="Response regulatory" evidence="8">
    <location>
        <begin position="23"/>
        <end position="138"/>
    </location>
</feature>
<dbReference type="InterPro" id="IPR016032">
    <property type="entry name" value="Sig_transdc_resp-reg_C-effctor"/>
</dbReference>
<protein>
    <submittedName>
        <fullName evidence="9">Positive transcription regulator evgA</fullName>
    </submittedName>
</protein>
<dbReference type="InterPro" id="IPR058244">
    <property type="entry name" value="EvgA"/>
</dbReference>
<evidence type="ECO:0000259" key="7">
    <source>
        <dbReference type="PROSITE" id="PS50043"/>
    </source>
</evidence>
<dbReference type="SMART" id="SM00421">
    <property type="entry name" value="HTH_LUXR"/>
    <property type="match status" value="1"/>
</dbReference>